<evidence type="ECO:0000256" key="1">
    <source>
        <dbReference type="SAM" id="Coils"/>
    </source>
</evidence>
<proteinExistence type="predicted"/>
<evidence type="ECO:0000313" key="3">
    <source>
        <dbReference type="Proteomes" id="UP000005019"/>
    </source>
</evidence>
<dbReference type="STRING" id="1000565.METUNv1_00515"/>
<keyword evidence="1" id="KW-0175">Coiled coil</keyword>
<protein>
    <submittedName>
        <fullName evidence="2">Uncharacterized protein</fullName>
    </submittedName>
</protein>
<name>F5R879_METUF</name>
<keyword evidence="3" id="KW-1185">Reference proteome</keyword>
<reference evidence="2 3" key="1">
    <citation type="journal article" date="2011" name="J. Bacteriol.">
        <title>Genome sequence of Methyloversatilis universalis FAM5T, a methylotrophic representative of the order Rhodocyclales.</title>
        <authorList>
            <person name="Kittichotirat W."/>
            <person name="Good N.M."/>
            <person name="Hall R."/>
            <person name="Bringel F."/>
            <person name="Lajus A."/>
            <person name="Medigue C."/>
            <person name="Smalley N.E."/>
            <person name="Beck D."/>
            <person name="Bumgarner R."/>
            <person name="Vuilleumier S."/>
            <person name="Kalyuzhnaya M.G."/>
        </authorList>
    </citation>
    <scope>NUCLEOTIDE SEQUENCE [LARGE SCALE GENOMIC DNA]</scope>
    <source>
        <strain evidence="3">ATCC BAA-1314 / JCM 13912 / FAM5</strain>
    </source>
</reference>
<dbReference type="Proteomes" id="UP000005019">
    <property type="component" value="Unassembled WGS sequence"/>
</dbReference>
<gene>
    <name evidence="2" type="ORF">METUNv1_00515</name>
</gene>
<dbReference type="EMBL" id="AFHG01000029">
    <property type="protein sequence ID" value="EGK73337.1"/>
    <property type="molecule type" value="Genomic_DNA"/>
</dbReference>
<organism evidence="2 3">
    <name type="scientific">Methyloversatilis universalis (strain ATCC BAA-1314 / DSM 25237 / JCM 13912 / CCUG 52030 / FAM5)</name>
    <dbReference type="NCBI Taxonomy" id="1000565"/>
    <lineage>
        <taxon>Bacteria</taxon>
        <taxon>Pseudomonadati</taxon>
        <taxon>Pseudomonadota</taxon>
        <taxon>Betaproteobacteria</taxon>
        <taxon>Nitrosomonadales</taxon>
        <taxon>Sterolibacteriaceae</taxon>
        <taxon>Methyloversatilis</taxon>
    </lineage>
</organism>
<dbReference type="RefSeq" id="WP_008058519.1">
    <property type="nucleotide sequence ID" value="NZ_AFHG01000029.1"/>
</dbReference>
<dbReference type="AlphaFoldDB" id="F5R879"/>
<dbReference type="eggNOG" id="ENOG5033ND5">
    <property type="taxonomic scope" value="Bacteria"/>
</dbReference>
<accession>F5R879</accession>
<feature type="coiled-coil region" evidence="1">
    <location>
        <begin position="110"/>
        <end position="144"/>
    </location>
</feature>
<evidence type="ECO:0000313" key="2">
    <source>
        <dbReference type="EMBL" id="EGK73337.1"/>
    </source>
</evidence>
<sequence length="216" mass="23026">MSLINDLLTSISKNPGITAQELADELKQDLNRVRNNLYVNTNLVTKKRDDVTRRPGYHLTAEGKAKLKTGGADLADAPEPTTAAAAVVTTEPATASAVETIPPKAEVSPITTLQTRIEELQEQLSTMHAENVRLQAQLRAAEAARHAPAATVATHAPAGYLITAPKRTPRRFTSDATARATALKAVRAGAARADVFALIPVGTARRGVEWADPQEP</sequence>
<comment type="caution">
    <text evidence="2">The sequence shown here is derived from an EMBL/GenBank/DDBJ whole genome shotgun (WGS) entry which is preliminary data.</text>
</comment>